<protein>
    <recommendedName>
        <fullName evidence="7">Crp/Fnr family transcriptional regulator</fullName>
    </recommendedName>
</protein>
<name>A0A3B0VGT2_9ZZZZ</name>
<proteinExistence type="predicted"/>
<dbReference type="SMART" id="SM00100">
    <property type="entry name" value="cNMP"/>
    <property type="match status" value="1"/>
</dbReference>
<evidence type="ECO:0008006" key="7">
    <source>
        <dbReference type="Google" id="ProtNLM"/>
    </source>
</evidence>
<evidence type="ECO:0000259" key="5">
    <source>
        <dbReference type="PROSITE" id="PS51063"/>
    </source>
</evidence>
<dbReference type="Gene3D" id="2.60.120.10">
    <property type="entry name" value="Jelly Rolls"/>
    <property type="match status" value="1"/>
</dbReference>
<feature type="domain" description="Cyclic nucleotide-binding" evidence="4">
    <location>
        <begin position="17"/>
        <end position="137"/>
    </location>
</feature>
<dbReference type="InterPro" id="IPR036388">
    <property type="entry name" value="WH-like_DNA-bd_sf"/>
</dbReference>
<dbReference type="Gene3D" id="1.10.10.10">
    <property type="entry name" value="Winged helix-like DNA-binding domain superfamily/Winged helix DNA-binding domain"/>
    <property type="match status" value="1"/>
</dbReference>
<keyword evidence="3" id="KW-0804">Transcription</keyword>
<dbReference type="Pfam" id="PF00027">
    <property type="entry name" value="cNMP_binding"/>
    <property type="match status" value="1"/>
</dbReference>
<evidence type="ECO:0000259" key="4">
    <source>
        <dbReference type="PROSITE" id="PS50042"/>
    </source>
</evidence>
<dbReference type="CDD" id="cd00038">
    <property type="entry name" value="CAP_ED"/>
    <property type="match status" value="1"/>
</dbReference>
<organism evidence="6">
    <name type="scientific">hydrothermal vent metagenome</name>
    <dbReference type="NCBI Taxonomy" id="652676"/>
    <lineage>
        <taxon>unclassified sequences</taxon>
        <taxon>metagenomes</taxon>
        <taxon>ecological metagenomes</taxon>
    </lineage>
</organism>
<dbReference type="InterPro" id="IPR014710">
    <property type="entry name" value="RmlC-like_jellyroll"/>
</dbReference>
<evidence type="ECO:0000256" key="1">
    <source>
        <dbReference type="ARBA" id="ARBA00023015"/>
    </source>
</evidence>
<feature type="domain" description="HTH crp-type" evidence="5">
    <location>
        <begin position="151"/>
        <end position="219"/>
    </location>
</feature>
<dbReference type="GO" id="GO:0005829">
    <property type="term" value="C:cytosol"/>
    <property type="evidence" value="ECO:0007669"/>
    <property type="project" value="TreeGrafter"/>
</dbReference>
<dbReference type="InterPro" id="IPR036390">
    <property type="entry name" value="WH_DNA-bd_sf"/>
</dbReference>
<evidence type="ECO:0000256" key="3">
    <source>
        <dbReference type="ARBA" id="ARBA00023163"/>
    </source>
</evidence>
<dbReference type="EMBL" id="UOEU01000110">
    <property type="protein sequence ID" value="VAW30914.1"/>
    <property type="molecule type" value="Genomic_DNA"/>
</dbReference>
<dbReference type="SUPFAM" id="SSF51206">
    <property type="entry name" value="cAMP-binding domain-like"/>
    <property type="match status" value="1"/>
</dbReference>
<dbReference type="PROSITE" id="PS51063">
    <property type="entry name" value="HTH_CRP_2"/>
    <property type="match status" value="1"/>
</dbReference>
<dbReference type="GO" id="GO:0003700">
    <property type="term" value="F:DNA-binding transcription factor activity"/>
    <property type="evidence" value="ECO:0007669"/>
    <property type="project" value="TreeGrafter"/>
</dbReference>
<evidence type="ECO:0000256" key="2">
    <source>
        <dbReference type="ARBA" id="ARBA00023125"/>
    </source>
</evidence>
<evidence type="ECO:0000313" key="6">
    <source>
        <dbReference type="EMBL" id="VAW30914.1"/>
    </source>
</evidence>
<dbReference type="AlphaFoldDB" id="A0A3B0VGT2"/>
<dbReference type="InterPro" id="IPR012318">
    <property type="entry name" value="HTH_CRP"/>
</dbReference>
<dbReference type="PROSITE" id="PS50042">
    <property type="entry name" value="CNMP_BINDING_3"/>
    <property type="match status" value="1"/>
</dbReference>
<gene>
    <name evidence="6" type="ORF">MNBD_CHLOROFLEXI01-1743</name>
</gene>
<dbReference type="SUPFAM" id="SSF46785">
    <property type="entry name" value="Winged helix' DNA-binding domain"/>
    <property type="match status" value="1"/>
</dbReference>
<dbReference type="Pfam" id="PF13545">
    <property type="entry name" value="HTH_Crp_2"/>
    <property type="match status" value="1"/>
</dbReference>
<dbReference type="PANTHER" id="PTHR24567">
    <property type="entry name" value="CRP FAMILY TRANSCRIPTIONAL REGULATORY PROTEIN"/>
    <property type="match status" value="1"/>
</dbReference>
<keyword evidence="1" id="KW-0805">Transcription regulation</keyword>
<dbReference type="SMART" id="SM00419">
    <property type="entry name" value="HTH_CRP"/>
    <property type="match status" value="1"/>
</dbReference>
<reference evidence="6" key="1">
    <citation type="submission" date="2018-06" db="EMBL/GenBank/DDBJ databases">
        <authorList>
            <person name="Zhirakovskaya E."/>
        </authorList>
    </citation>
    <scope>NUCLEOTIDE SEQUENCE</scope>
</reference>
<dbReference type="InterPro" id="IPR050397">
    <property type="entry name" value="Env_Response_Regulators"/>
</dbReference>
<dbReference type="InterPro" id="IPR018490">
    <property type="entry name" value="cNMP-bd_dom_sf"/>
</dbReference>
<sequence>MPQINNIKVDYLSNIHVFRDLTPNELADMDRQLTMSTCRRGKIFYMPEDSGEVLFLLKKGRVQLYRIAPNGKKLVMATLGPGAIFGEMSLVGQGMHNTYAESVEECVLCVMSRSDVERLVREKPEVAFRFVEALGSRLTQLESRLEDIAFKSIPARLASLLLSLDEEQGGRQTVTGYTHQDFSEVLGTYRETITQTLNDFKAERVIDIARKQVVLLNMSRLRQIAEMQ</sequence>
<dbReference type="GO" id="GO:0003677">
    <property type="term" value="F:DNA binding"/>
    <property type="evidence" value="ECO:0007669"/>
    <property type="project" value="UniProtKB-KW"/>
</dbReference>
<keyword evidence="2" id="KW-0238">DNA-binding</keyword>
<dbReference type="PANTHER" id="PTHR24567:SF74">
    <property type="entry name" value="HTH-TYPE TRANSCRIPTIONAL REGULATOR ARCR"/>
    <property type="match status" value="1"/>
</dbReference>
<dbReference type="InterPro" id="IPR000595">
    <property type="entry name" value="cNMP-bd_dom"/>
</dbReference>
<accession>A0A3B0VGT2</accession>